<feature type="domain" description="Helicase-associated" evidence="2">
    <location>
        <begin position="9"/>
        <end position="67"/>
    </location>
</feature>
<feature type="compositionally biased region" description="Acidic residues" evidence="1">
    <location>
        <begin position="389"/>
        <end position="408"/>
    </location>
</feature>
<evidence type="ECO:0000259" key="2">
    <source>
        <dbReference type="Pfam" id="PF03457"/>
    </source>
</evidence>
<organism evidence="3 4">
    <name type="scientific">Cylindrotheca closterium</name>
    <dbReference type="NCBI Taxonomy" id="2856"/>
    <lineage>
        <taxon>Eukaryota</taxon>
        <taxon>Sar</taxon>
        <taxon>Stramenopiles</taxon>
        <taxon>Ochrophyta</taxon>
        <taxon>Bacillariophyta</taxon>
        <taxon>Bacillariophyceae</taxon>
        <taxon>Bacillariophycidae</taxon>
        <taxon>Bacillariales</taxon>
        <taxon>Bacillariaceae</taxon>
        <taxon>Cylindrotheca</taxon>
    </lineage>
</organism>
<feature type="compositionally biased region" description="Basic and acidic residues" evidence="1">
    <location>
        <begin position="334"/>
        <end position="346"/>
    </location>
</feature>
<reference evidence="3" key="1">
    <citation type="submission" date="2023-08" db="EMBL/GenBank/DDBJ databases">
        <authorList>
            <person name="Audoor S."/>
            <person name="Bilcke G."/>
        </authorList>
    </citation>
    <scope>NUCLEOTIDE SEQUENCE</scope>
</reference>
<dbReference type="Proteomes" id="UP001295423">
    <property type="component" value="Unassembled WGS sequence"/>
</dbReference>
<evidence type="ECO:0000313" key="4">
    <source>
        <dbReference type="Proteomes" id="UP001295423"/>
    </source>
</evidence>
<feature type="domain" description="Helicase-associated" evidence="2">
    <location>
        <begin position="78"/>
        <end position="147"/>
    </location>
</feature>
<keyword evidence="4" id="KW-1185">Reference proteome</keyword>
<protein>
    <recommendedName>
        <fullName evidence="2">Helicase-associated domain-containing protein</fullName>
    </recommendedName>
</protein>
<feature type="domain" description="Helicase-associated" evidence="2">
    <location>
        <begin position="154"/>
        <end position="222"/>
    </location>
</feature>
<dbReference type="PANTHER" id="PTHR33418:SF1">
    <property type="entry name" value="HELICASE-ASSOCIATED DOMAIN-CONTAINING PROTEIN"/>
    <property type="match status" value="1"/>
</dbReference>
<name>A0AAD2JIN3_9STRA</name>
<gene>
    <name evidence="3" type="ORF">CYCCA115_LOCUS14751</name>
</gene>
<feature type="compositionally biased region" description="Acidic residues" evidence="1">
    <location>
        <begin position="268"/>
        <end position="277"/>
    </location>
</feature>
<dbReference type="EMBL" id="CAKOGP040001858">
    <property type="protein sequence ID" value="CAJ1954156.1"/>
    <property type="molecule type" value="Genomic_DNA"/>
</dbReference>
<feature type="region of interest" description="Disordered" evidence="1">
    <location>
        <begin position="243"/>
        <end position="446"/>
    </location>
</feature>
<feature type="compositionally biased region" description="Basic and acidic residues" evidence="1">
    <location>
        <begin position="428"/>
        <end position="439"/>
    </location>
</feature>
<proteinExistence type="predicted"/>
<accession>A0AAD2JIN3</accession>
<feature type="compositionally biased region" description="Basic and acidic residues" evidence="1">
    <location>
        <begin position="312"/>
        <end position="323"/>
    </location>
</feature>
<feature type="compositionally biased region" description="Basic residues" evidence="1">
    <location>
        <begin position="286"/>
        <end position="298"/>
    </location>
</feature>
<dbReference type="InterPro" id="IPR005114">
    <property type="entry name" value="Helicase_assoc"/>
</dbReference>
<dbReference type="AlphaFoldDB" id="A0AAD2JIN3"/>
<comment type="caution">
    <text evidence="3">The sequence shown here is derived from an EMBL/GenBank/DDBJ whole genome shotgun (WGS) entry which is preliminary data.</text>
</comment>
<dbReference type="Pfam" id="PF03457">
    <property type="entry name" value="HA"/>
    <property type="match status" value="3"/>
</dbReference>
<dbReference type="Gene3D" id="6.10.140.530">
    <property type="match status" value="3"/>
</dbReference>
<evidence type="ECO:0000256" key="1">
    <source>
        <dbReference type="SAM" id="MobiDB-lite"/>
    </source>
</evidence>
<dbReference type="PANTHER" id="PTHR33418">
    <property type="entry name" value="HELICASE-ASSOCIATED"/>
    <property type="match status" value="1"/>
</dbReference>
<evidence type="ECO:0000313" key="3">
    <source>
        <dbReference type="EMBL" id="CAJ1954156.1"/>
    </source>
</evidence>
<sequence>MVFSFKQLERINELVEFQKEHGHCNVPCKTALGNWLSHQKQDYKKWKAGEKSSMSQELVTKLERIGFEWGGIMKTANERAWNLRIQELQAFKKLTGHCNVPMHYSENKVLGRWVSRQRRDYKKWKNKADGKCPMTQERSVELDNLGFVWSAQKALWKTRLLELKDFKEFHGHCNVPIYFPANRTLGLWVQKQRKEYMKRKNKGEDKSLMTQERIIELEKLGFLWVAKNKRPLYPIKSNTVENAMGFPSQPQHLSADEDEDEHPSADEDKGDNDESSPEEPVSVTRQTRRMASRKKGSRKPPPCSTGALGQDEGGHQEDERQEAASRSSKKRKARDATNAKKMAPRESKRRRLPLRRSHDNGTQGASIMSSKSSSVCNDSKDERSPSGGEDLDNDTELEWEAGSEDDETKIDGSSEESTVQGRQTHIGMDSKHTYKDKGTVDVAGNTGNLEGLTREELLNKIAQEWKAKLALRSQLQQSQKERDLLAHMNMELQECNATIRESHRTAMREERDHLRQEIKRRKVAKGEI</sequence>